<dbReference type="EMBL" id="JBFDAA010000006">
    <property type="protein sequence ID" value="KAL1131369.1"/>
    <property type="molecule type" value="Genomic_DNA"/>
</dbReference>
<comment type="caution">
    <text evidence="3">The sequence shown here is derived from an EMBL/GenBank/DDBJ whole genome shotgun (WGS) entry which is preliminary data.</text>
</comment>
<feature type="chain" id="PRO_5044833068" description="Secreted protein" evidence="2">
    <location>
        <begin position="19"/>
        <end position="106"/>
    </location>
</feature>
<proteinExistence type="predicted"/>
<sequence length="106" mass="12114">MNACLCRLLLFYHVRVFNQTVMGLGKSLLGCEHFQGKKRLLWLAEKKESVCRQMALRPSDVLGCCNPAGDRHKRERTNRSEPKDRDETAFVTSVYHTTTPVNCSVD</sequence>
<dbReference type="AlphaFoldDB" id="A0ABD0Z7L7"/>
<organism evidence="3 4">
    <name type="scientific">Ranatra chinensis</name>
    <dbReference type="NCBI Taxonomy" id="642074"/>
    <lineage>
        <taxon>Eukaryota</taxon>
        <taxon>Metazoa</taxon>
        <taxon>Ecdysozoa</taxon>
        <taxon>Arthropoda</taxon>
        <taxon>Hexapoda</taxon>
        <taxon>Insecta</taxon>
        <taxon>Pterygota</taxon>
        <taxon>Neoptera</taxon>
        <taxon>Paraneoptera</taxon>
        <taxon>Hemiptera</taxon>
        <taxon>Heteroptera</taxon>
        <taxon>Panheteroptera</taxon>
        <taxon>Nepomorpha</taxon>
        <taxon>Nepidae</taxon>
        <taxon>Ranatrinae</taxon>
        <taxon>Ranatra</taxon>
    </lineage>
</organism>
<accession>A0ABD0Z7L7</accession>
<feature type="region of interest" description="Disordered" evidence="1">
    <location>
        <begin position="67"/>
        <end position="86"/>
    </location>
</feature>
<reference evidence="3 4" key="1">
    <citation type="submission" date="2024-07" db="EMBL/GenBank/DDBJ databases">
        <title>Chromosome-level genome assembly of the water stick insect Ranatra chinensis (Heteroptera: Nepidae).</title>
        <authorList>
            <person name="Liu X."/>
        </authorList>
    </citation>
    <scope>NUCLEOTIDE SEQUENCE [LARGE SCALE GENOMIC DNA]</scope>
    <source>
        <strain evidence="3">Cailab_2021Rc</strain>
        <tissue evidence="3">Muscle</tissue>
    </source>
</reference>
<gene>
    <name evidence="3" type="ORF">AAG570_010986</name>
</gene>
<evidence type="ECO:0000313" key="3">
    <source>
        <dbReference type="EMBL" id="KAL1131369.1"/>
    </source>
</evidence>
<keyword evidence="2" id="KW-0732">Signal</keyword>
<evidence type="ECO:0000256" key="1">
    <source>
        <dbReference type="SAM" id="MobiDB-lite"/>
    </source>
</evidence>
<evidence type="ECO:0008006" key="5">
    <source>
        <dbReference type="Google" id="ProtNLM"/>
    </source>
</evidence>
<keyword evidence="4" id="KW-1185">Reference proteome</keyword>
<feature type="signal peptide" evidence="2">
    <location>
        <begin position="1"/>
        <end position="18"/>
    </location>
</feature>
<name>A0ABD0Z7L7_9HEMI</name>
<dbReference type="Proteomes" id="UP001558652">
    <property type="component" value="Unassembled WGS sequence"/>
</dbReference>
<feature type="compositionally biased region" description="Basic and acidic residues" evidence="1">
    <location>
        <begin position="69"/>
        <end position="86"/>
    </location>
</feature>
<evidence type="ECO:0000256" key="2">
    <source>
        <dbReference type="SAM" id="SignalP"/>
    </source>
</evidence>
<evidence type="ECO:0000313" key="4">
    <source>
        <dbReference type="Proteomes" id="UP001558652"/>
    </source>
</evidence>
<protein>
    <recommendedName>
        <fullName evidence="5">Secreted protein</fullName>
    </recommendedName>
</protein>